<reference evidence="1" key="2">
    <citation type="journal article" date="2023" name="Biology">
        <title>Prokaryotic Life Associated with Coal-Fire Gas Vents Revealed by Metagenomics.</title>
        <authorList>
            <person name="Kadnikov V.V."/>
            <person name="Mardanov A.V."/>
            <person name="Beletsky A.V."/>
            <person name="Karnachuk O.V."/>
            <person name="Ravin N.V."/>
        </authorList>
    </citation>
    <scope>NUCLEOTIDE SEQUENCE</scope>
    <source>
        <strain evidence="1">Bu02</strain>
    </source>
</reference>
<reference evidence="1" key="1">
    <citation type="submission" date="2020-10" db="EMBL/GenBank/DDBJ databases">
        <authorList>
            <person name="Kadnikov V."/>
            <person name="Beletsky A.V."/>
            <person name="Mardanov A.V."/>
            <person name="Karnachuk O.V."/>
            <person name="Ravin N.V."/>
        </authorList>
    </citation>
    <scope>NUCLEOTIDE SEQUENCE</scope>
    <source>
        <strain evidence="1">Bu02</strain>
    </source>
</reference>
<sequence length="483" mass="54401">MDLIGEFCRLELAADMFSVQERGVSIWWFIRQRAYALLWQKLTGIDSLGKTADSLRPIQSLNMGLGAFARGLFHPYRPTEILALSTSSARRNLTEDGRAFDVFFDFLSFIPDCDYAVMEFPDRNPHSSRPYSPRVFYGDWIVARGNAGRAIGGQLSCRGVVAEVRDRLIDIAREIGVKLSIREADRLVAREAAFVRFTMPLARAIIEAVRPKVVLVECGYAPSHMVVQLAAKRRGIPVIELQHGFISEQSIGYRFGIARDSDLDESPFPDILLTFGDHFKRILLKNSVIREDRIISTGYPYLWLALKNHAGPTRPKREMILITSQPGLAAFWADFALDVARKIGRRVTIKPHPAEMDRINTLFAKVLSAELVEIVRGRRSLYDLLPRAQFHLSVASTSHLEAIAFGVNDIVVSAGNMEQQFGFLKRMGLPFASNADEVNNIIQDYPDIERARKYVREDVFSLNRDPLQAIGSVIQRFMSNPGG</sequence>
<dbReference type="AlphaFoldDB" id="A0AAT9LHM6"/>
<gene>
    <name evidence="1" type="ORF">IMF26_04560</name>
</gene>
<dbReference type="KEGG" id="fcz:IMF26_04560"/>
<accession>A0AAT9LHM6</accession>
<evidence type="ECO:0008006" key="2">
    <source>
        <dbReference type="Google" id="ProtNLM"/>
    </source>
</evidence>
<dbReference type="SUPFAM" id="SSF53756">
    <property type="entry name" value="UDP-Glycosyltransferase/glycogen phosphorylase"/>
    <property type="match status" value="1"/>
</dbReference>
<name>A0AAT9LHM6_9FIRM</name>
<protein>
    <recommendedName>
        <fullName evidence="2">Capsule polysaccharide biosynthesis protein</fullName>
    </recommendedName>
</protein>
<proteinExistence type="predicted"/>
<organism evidence="1">
    <name type="scientific">Candidatus Fermentithermobacillus carboniphilus</name>
    <dbReference type="NCBI Taxonomy" id="3085328"/>
    <lineage>
        <taxon>Bacteria</taxon>
        <taxon>Bacillati</taxon>
        <taxon>Bacillota</taxon>
        <taxon>Candidatus Fermentithermobacillia</taxon>
        <taxon>Candidatus Fermentithermobacillales</taxon>
        <taxon>Candidatus Fermentithermobacillaceae</taxon>
        <taxon>Candidatus Fermentithermobacillus</taxon>
    </lineage>
</organism>
<evidence type="ECO:0000313" key="1">
    <source>
        <dbReference type="EMBL" id="QUL99330.1"/>
    </source>
</evidence>
<dbReference type="EMBL" id="CP062796">
    <property type="protein sequence ID" value="QUL99330.1"/>
    <property type="molecule type" value="Genomic_DNA"/>
</dbReference>